<dbReference type="Proteomes" id="UP001359485">
    <property type="component" value="Unassembled WGS sequence"/>
</dbReference>
<evidence type="ECO:0000313" key="1">
    <source>
        <dbReference type="EMBL" id="KAK6619136.1"/>
    </source>
</evidence>
<proteinExistence type="predicted"/>
<reference evidence="1 2" key="1">
    <citation type="submission" date="2023-09" db="EMBL/GenBank/DDBJ databases">
        <title>Genomes of two closely related lineages of the louse Polyplax serrata with different host specificities.</title>
        <authorList>
            <person name="Martinu J."/>
            <person name="Tarabai H."/>
            <person name="Stefka J."/>
            <person name="Hypsa V."/>
        </authorList>
    </citation>
    <scope>NUCLEOTIDE SEQUENCE [LARGE SCALE GENOMIC DNA]</scope>
    <source>
        <strain evidence="1">98ZLc_SE</strain>
    </source>
</reference>
<keyword evidence="2" id="KW-1185">Reference proteome</keyword>
<evidence type="ECO:0000313" key="2">
    <source>
        <dbReference type="Proteomes" id="UP001359485"/>
    </source>
</evidence>
<sequence length="105" mass="11957">MFGYSHFNVIHKSPYRVSVGTCPLAYVKGNVYLTYPVDHFFRFDNVTTENLKLGSKGMSTFDLANVENFSRTTQLCFRDTNKDAKGIKAILLSQEPVTKLLDIRD</sequence>
<comment type="caution">
    <text evidence="1">The sequence shown here is derived from an EMBL/GenBank/DDBJ whole genome shotgun (WGS) entry which is preliminary data.</text>
</comment>
<organism evidence="1 2">
    <name type="scientific">Polyplax serrata</name>
    <name type="common">Common mouse louse</name>
    <dbReference type="NCBI Taxonomy" id="468196"/>
    <lineage>
        <taxon>Eukaryota</taxon>
        <taxon>Metazoa</taxon>
        <taxon>Ecdysozoa</taxon>
        <taxon>Arthropoda</taxon>
        <taxon>Hexapoda</taxon>
        <taxon>Insecta</taxon>
        <taxon>Pterygota</taxon>
        <taxon>Neoptera</taxon>
        <taxon>Paraneoptera</taxon>
        <taxon>Psocodea</taxon>
        <taxon>Troctomorpha</taxon>
        <taxon>Phthiraptera</taxon>
        <taxon>Anoplura</taxon>
        <taxon>Polyplacidae</taxon>
        <taxon>Polyplax</taxon>
    </lineage>
</organism>
<gene>
    <name evidence="1" type="ORF">RUM44_003518</name>
</gene>
<dbReference type="EMBL" id="JAWJWF010000049">
    <property type="protein sequence ID" value="KAK6619136.1"/>
    <property type="molecule type" value="Genomic_DNA"/>
</dbReference>
<protein>
    <submittedName>
        <fullName evidence="1">Uncharacterized protein</fullName>
    </submittedName>
</protein>
<name>A0ABR1AGQ8_POLSC</name>
<accession>A0ABR1AGQ8</accession>